<dbReference type="Proteomes" id="UP000032946">
    <property type="component" value="Chromosome"/>
</dbReference>
<dbReference type="Pfam" id="PF05685">
    <property type="entry name" value="Uma2"/>
    <property type="match status" value="1"/>
</dbReference>
<feature type="region of interest" description="Disordered" evidence="1">
    <location>
        <begin position="209"/>
        <end position="244"/>
    </location>
</feature>
<protein>
    <recommendedName>
        <fullName evidence="2">Putative restriction endonuclease domain-containing protein</fullName>
    </recommendedName>
</protein>
<accession>A0A9P1P2T8</accession>
<proteinExistence type="predicted"/>
<dbReference type="PANTHER" id="PTHR33352">
    <property type="entry name" value="SLR1095 PROTEIN"/>
    <property type="match status" value="1"/>
</dbReference>
<dbReference type="EMBL" id="FO818640">
    <property type="protein sequence ID" value="CDM98057.1"/>
    <property type="molecule type" value="Genomic_DNA"/>
</dbReference>
<dbReference type="InterPro" id="IPR008538">
    <property type="entry name" value="Uma2"/>
</dbReference>
<dbReference type="InterPro" id="IPR012296">
    <property type="entry name" value="Nuclease_put_TT1808"/>
</dbReference>
<keyword evidence="4" id="KW-1185">Reference proteome</keyword>
<gene>
    <name evidence="3" type="ORF">ARTHRO_60658</name>
</gene>
<dbReference type="InterPro" id="IPR011335">
    <property type="entry name" value="Restrct_endonuc-II-like"/>
</dbReference>
<dbReference type="PANTHER" id="PTHR33352:SF2">
    <property type="entry name" value="SLL0995 PROTEIN"/>
    <property type="match status" value="1"/>
</dbReference>
<dbReference type="SUPFAM" id="SSF52980">
    <property type="entry name" value="Restriction endonuclease-like"/>
    <property type="match status" value="1"/>
</dbReference>
<dbReference type="AlphaFoldDB" id="A0A9P1P2T8"/>
<dbReference type="CDD" id="cd06260">
    <property type="entry name" value="DUF820-like"/>
    <property type="match status" value="1"/>
</dbReference>
<name>A0A9P1P2T8_9CYAN</name>
<sequence>MATQLPLPTDTEIIYPESDGQPMADNTLQFRWITVIYHNLAWLFAQEPNVFIAGDLLWYPVQGNNKLCQAPDVMVAFGVPKGDRGSYQQWQENNIAPQVVFEILSPNNTEKEMNRKLLFYDRYGVEEYYIYDPQKNNLTGWLRSETWLDIIEPINGWVSPRLGIRFDLSSDNLVLYRPDGQPFADYLEVQQQLTTMTEQLEDVTEQLEQERQAKQAATEQLEQERQAKQAATEQLEQEQQRNQRLEQLLREAGLNPDANL</sequence>
<reference evidence="3 4" key="1">
    <citation type="submission" date="2014-02" db="EMBL/GenBank/DDBJ databases">
        <authorList>
            <person name="Genoscope - CEA"/>
        </authorList>
    </citation>
    <scope>NUCLEOTIDE SEQUENCE [LARGE SCALE GENOMIC DNA]</scope>
    <source>
        <strain evidence="3 4">PCC 8005</strain>
    </source>
</reference>
<evidence type="ECO:0000313" key="4">
    <source>
        <dbReference type="Proteomes" id="UP000032946"/>
    </source>
</evidence>
<evidence type="ECO:0000313" key="3">
    <source>
        <dbReference type="EMBL" id="CDM98057.1"/>
    </source>
</evidence>
<dbReference type="Gene3D" id="3.90.1570.10">
    <property type="entry name" value="tt1808, chain A"/>
    <property type="match status" value="1"/>
</dbReference>
<feature type="domain" description="Putative restriction endonuclease" evidence="2">
    <location>
        <begin position="40"/>
        <end position="143"/>
    </location>
</feature>
<dbReference type="RefSeq" id="WP_008054156.1">
    <property type="nucleotide sequence ID" value="NZ_FO818640.1"/>
</dbReference>
<evidence type="ECO:0000259" key="2">
    <source>
        <dbReference type="Pfam" id="PF05685"/>
    </source>
</evidence>
<organism evidence="3 4">
    <name type="scientific">Limnospira indica PCC 8005</name>
    <dbReference type="NCBI Taxonomy" id="376219"/>
    <lineage>
        <taxon>Bacteria</taxon>
        <taxon>Bacillati</taxon>
        <taxon>Cyanobacteriota</taxon>
        <taxon>Cyanophyceae</taxon>
        <taxon>Oscillatoriophycideae</taxon>
        <taxon>Oscillatoriales</taxon>
        <taxon>Sirenicapillariaceae</taxon>
        <taxon>Limnospira</taxon>
    </lineage>
</organism>
<evidence type="ECO:0000256" key="1">
    <source>
        <dbReference type="SAM" id="MobiDB-lite"/>
    </source>
</evidence>